<dbReference type="GO" id="GO:0003676">
    <property type="term" value="F:nucleic acid binding"/>
    <property type="evidence" value="ECO:0007669"/>
    <property type="project" value="InterPro"/>
</dbReference>
<dbReference type="AlphaFoldDB" id="A0A6C0HYH9"/>
<name>A0A6C0HYH9_9ZZZZ</name>
<feature type="domain" description="TFIIS-type" evidence="4">
    <location>
        <begin position="128"/>
        <end position="168"/>
    </location>
</feature>
<keyword evidence="1" id="KW-0479">Metal-binding</keyword>
<dbReference type="SUPFAM" id="SSF46942">
    <property type="entry name" value="Elongation factor TFIIS domain 2"/>
    <property type="match status" value="1"/>
</dbReference>
<dbReference type="Pfam" id="PF07500">
    <property type="entry name" value="TFIIS_M"/>
    <property type="match status" value="1"/>
</dbReference>
<dbReference type="Gene3D" id="2.20.25.10">
    <property type="match status" value="1"/>
</dbReference>
<dbReference type="Pfam" id="PF01096">
    <property type="entry name" value="Zn_ribbon_TFIIS"/>
    <property type="match status" value="1"/>
</dbReference>
<organism evidence="5">
    <name type="scientific">viral metagenome</name>
    <dbReference type="NCBI Taxonomy" id="1070528"/>
    <lineage>
        <taxon>unclassified sequences</taxon>
        <taxon>metagenomes</taxon>
        <taxon>organismal metagenomes</taxon>
    </lineage>
</organism>
<evidence type="ECO:0000256" key="2">
    <source>
        <dbReference type="ARBA" id="ARBA00022771"/>
    </source>
</evidence>
<dbReference type="CDD" id="cd13749">
    <property type="entry name" value="Zn-ribbon_TFIIS"/>
    <property type="match status" value="1"/>
</dbReference>
<dbReference type="Gene3D" id="1.10.472.30">
    <property type="entry name" value="Transcription elongation factor S-II, central domain"/>
    <property type="match status" value="1"/>
</dbReference>
<dbReference type="SMART" id="SM00440">
    <property type="entry name" value="ZnF_C2C2"/>
    <property type="match status" value="1"/>
</dbReference>
<evidence type="ECO:0000256" key="1">
    <source>
        <dbReference type="ARBA" id="ARBA00022723"/>
    </source>
</evidence>
<proteinExistence type="predicted"/>
<dbReference type="InterPro" id="IPR003618">
    <property type="entry name" value="TFIIS_cen_dom"/>
</dbReference>
<keyword evidence="2" id="KW-0863">Zinc-finger</keyword>
<dbReference type="GO" id="GO:0005634">
    <property type="term" value="C:nucleus"/>
    <property type="evidence" value="ECO:0007669"/>
    <property type="project" value="TreeGrafter"/>
</dbReference>
<dbReference type="PROSITE" id="PS51133">
    <property type="entry name" value="ZF_TFIIS_2"/>
    <property type="match status" value="1"/>
</dbReference>
<dbReference type="GO" id="GO:0006351">
    <property type="term" value="P:DNA-templated transcription"/>
    <property type="evidence" value="ECO:0007669"/>
    <property type="project" value="InterPro"/>
</dbReference>
<evidence type="ECO:0000313" key="5">
    <source>
        <dbReference type="EMBL" id="QHT85185.1"/>
    </source>
</evidence>
<dbReference type="PANTHER" id="PTHR11477">
    <property type="entry name" value="TRANSCRIPTION FACTOR S-II ZINC FINGER DOMAIN-CONTAINING PROTEIN"/>
    <property type="match status" value="1"/>
</dbReference>
<reference evidence="5" key="1">
    <citation type="journal article" date="2020" name="Nature">
        <title>Giant virus diversity and host interactions through global metagenomics.</title>
        <authorList>
            <person name="Schulz F."/>
            <person name="Roux S."/>
            <person name="Paez-Espino D."/>
            <person name="Jungbluth S."/>
            <person name="Walsh D.A."/>
            <person name="Denef V.J."/>
            <person name="McMahon K.D."/>
            <person name="Konstantinidis K.T."/>
            <person name="Eloe-Fadrosh E.A."/>
            <person name="Kyrpides N.C."/>
            <person name="Woyke T."/>
        </authorList>
    </citation>
    <scope>NUCLEOTIDE SEQUENCE</scope>
    <source>
        <strain evidence="5">GVMAG-M-3300023184-178</strain>
    </source>
</reference>
<evidence type="ECO:0000259" key="4">
    <source>
        <dbReference type="PROSITE" id="PS51133"/>
    </source>
</evidence>
<sequence length="169" mass="20138">MRTIANPEQFRKNIRDKFNLVIENQKISNNLEIGVYNYSVKEATSRKVVKKWDNPFYIQIYLDRLRSIYNNLRNAGFLEQIKTKKIKAESVASMTHQEMNPERWAQLIQDKIKRDKTKYDIKIESSTDTFKCRKCHGKNCTYYQLQCRSADEPMTTFVTCIDCDNKWKC</sequence>
<keyword evidence="3" id="KW-0862">Zinc</keyword>
<protein>
    <recommendedName>
        <fullName evidence="4">TFIIS-type domain-containing protein</fullName>
    </recommendedName>
</protein>
<evidence type="ECO:0000256" key="3">
    <source>
        <dbReference type="ARBA" id="ARBA00022833"/>
    </source>
</evidence>
<dbReference type="InterPro" id="IPR036575">
    <property type="entry name" value="TFIIS_cen_dom_sf"/>
</dbReference>
<dbReference type="EMBL" id="MN740036">
    <property type="protein sequence ID" value="QHT85185.1"/>
    <property type="molecule type" value="Genomic_DNA"/>
</dbReference>
<accession>A0A6C0HYH9</accession>
<dbReference type="SUPFAM" id="SSF57783">
    <property type="entry name" value="Zinc beta-ribbon"/>
    <property type="match status" value="1"/>
</dbReference>
<dbReference type="GO" id="GO:0008270">
    <property type="term" value="F:zinc ion binding"/>
    <property type="evidence" value="ECO:0007669"/>
    <property type="project" value="UniProtKB-KW"/>
</dbReference>
<dbReference type="InterPro" id="IPR001222">
    <property type="entry name" value="Znf_TFIIS"/>
</dbReference>
<dbReference type="PANTHER" id="PTHR11477:SF0">
    <property type="entry name" value="IP08861P-RELATED"/>
    <property type="match status" value="1"/>
</dbReference>